<reference evidence="1" key="1">
    <citation type="submission" date="2018-04" db="EMBL/GenBank/DDBJ databases">
        <authorList>
            <person name="Go L.Y."/>
            <person name="Mitchell J.A."/>
        </authorList>
    </citation>
    <scope>NUCLEOTIDE SEQUENCE</scope>
    <source>
        <strain evidence="1">WBAF</strain>
    </source>
</reference>
<proteinExistence type="predicted"/>
<accession>A0A3B0J0G8</accession>
<protein>
    <submittedName>
        <fullName evidence="1">Uncharacterized protein</fullName>
    </submittedName>
</protein>
<dbReference type="EMBL" id="OUNF01000117">
    <property type="protein sequence ID" value="SPP33895.1"/>
    <property type="molecule type" value="Genomic_DNA"/>
</dbReference>
<evidence type="ECO:0000313" key="1">
    <source>
        <dbReference type="EMBL" id="SPP33895.1"/>
    </source>
</evidence>
<name>A0A3B0J0G8_9RICK</name>
<dbReference type="AlphaFoldDB" id="A0A3B0J0G8"/>
<sequence length="169" mass="20266">MSKLKKENSVLYTFLRESNINVLVKMWEESEYIRNKFIGRDLNKELKEILKERYSKYADILINKADDIRRKIFLHNNKLLLDPLSEHYQYSFKDMTFTDIRNFFDVHKEDFRKKSQISLIDLIDLSDVRKNTPILKVQAFVEIIRNVKPSRNLDNSNAEQLQAIDRKIP</sequence>
<gene>
    <name evidence="1" type="ORF">WBAF_0449</name>
</gene>
<organism evidence="1">
    <name type="scientific">Wolbachia endosymbiont of Aleurodicus floccissimus</name>
    <dbReference type="NCBI Taxonomy" id="2152762"/>
    <lineage>
        <taxon>Bacteria</taxon>
        <taxon>Pseudomonadati</taxon>
        <taxon>Pseudomonadota</taxon>
        <taxon>Alphaproteobacteria</taxon>
        <taxon>Rickettsiales</taxon>
        <taxon>Anaplasmataceae</taxon>
        <taxon>Wolbachieae</taxon>
        <taxon>Wolbachia</taxon>
    </lineage>
</organism>